<dbReference type="InterPro" id="IPR050924">
    <property type="entry name" value="Peroxiredoxin_BCP/PrxQ"/>
</dbReference>
<comment type="catalytic activity">
    <reaction evidence="11">
        <text>a hydroperoxide + [thioredoxin]-dithiol = an alcohol + [thioredoxin]-disulfide + H2O</text>
        <dbReference type="Rhea" id="RHEA:62620"/>
        <dbReference type="Rhea" id="RHEA-COMP:10698"/>
        <dbReference type="Rhea" id="RHEA-COMP:10700"/>
        <dbReference type="ChEBI" id="CHEBI:15377"/>
        <dbReference type="ChEBI" id="CHEBI:29950"/>
        <dbReference type="ChEBI" id="CHEBI:30879"/>
        <dbReference type="ChEBI" id="CHEBI:35924"/>
        <dbReference type="ChEBI" id="CHEBI:50058"/>
        <dbReference type="EC" id="1.11.1.24"/>
    </reaction>
</comment>
<dbReference type="PANTHER" id="PTHR42801">
    <property type="entry name" value="THIOREDOXIN-DEPENDENT PEROXIDE REDUCTASE"/>
    <property type="match status" value="1"/>
</dbReference>
<gene>
    <name evidence="13" type="ORF">B1R32_11347</name>
</gene>
<feature type="domain" description="Thioredoxin" evidence="12">
    <location>
        <begin position="20"/>
        <end position="177"/>
    </location>
</feature>
<dbReference type="InterPro" id="IPR036249">
    <property type="entry name" value="Thioredoxin-like_sf"/>
</dbReference>
<evidence type="ECO:0000259" key="12">
    <source>
        <dbReference type="PROSITE" id="PS51352"/>
    </source>
</evidence>
<dbReference type="EMBL" id="NIGF01000013">
    <property type="protein sequence ID" value="PQV63320.1"/>
    <property type="molecule type" value="Genomic_DNA"/>
</dbReference>
<evidence type="ECO:0000256" key="3">
    <source>
        <dbReference type="ARBA" id="ARBA00022559"/>
    </source>
</evidence>
<evidence type="ECO:0000256" key="5">
    <source>
        <dbReference type="ARBA" id="ARBA00023002"/>
    </source>
</evidence>
<dbReference type="InterPro" id="IPR013766">
    <property type="entry name" value="Thioredoxin_domain"/>
</dbReference>
<dbReference type="EC" id="1.11.1.24" evidence="2"/>
<organism evidence="13 14">
    <name type="scientific">Abditibacterium utsteinense</name>
    <dbReference type="NCBI Taxonomy" id="1960156"/>
    <lineage>
        <taxon>Bacteria</taxon>
        <taxon>Pseudomonadati</taxon>
        <taxon>Abditibacteriota</taxon>
        <taxon>Abditibacteriia</taxon>
        <taxon>Abditibacteriales</taxon>
        <taxon>Abditibacteriaceae</taxon>
        <taxon>Abditibacterium</taxon>
    </lineage>
</organism>
<keyword evidence="6" id="KW-1015">Disulfide bond</keyword>
<evidence type="ECO:0000256" key="11">
    <source>
        <dbReference type="ARBA" id="ARBA00049091"/>
    </source>
</evidence>
<dbReference type="GO" id="GO:0005737">
    <property type="term" value="C:cytoplasm"/>
    <property type="evidence" value="ECO:0007669"/>
    <property type="project" value="TreeGrafter"/>
</dbReference>
<dbReference type="GO" id="GO:0045454">
    <property type="term" value="P:cell redox homeostasis"/>
    <property type="evidence" value="ECO:0007669"/>
    <property type="project" value="TreeGrafter"/>
</dbReference>
<keyword evidence="14" id="KW-1185">Reference proteome</keyword>
<dbReference type="AlphaFoldDB" id="A0A2S8SR99"/>
<comment type="similarity">
    <text evidence="9">Belongs to the peroxiredoxin family. BCP/PrxQ subfamily.</text>
</comment>
<evidence type="ECO:0000256" key="4">
    <source>
        <dbReference type="ARBA" id="ARBA00022862"/>
    </source>
</evidence>
<evidence type="ECO:0000256" key="1">
    <source>
        <dbReference type="ARBA" id="ARBA00003330"/>
    </source>
</evidence>
<sequence length="182" mass="20375">MKKDMETFLGTISAIPQKMMRNLSFPPAFSLPDDQNQLRTLDELRQNKPLVLLFFRGAFCATARRDLLAYSDIYERIGNLGAKLVAISVDSTSELQLLRDKLELQFPLLSDLDFKVSSGYGVYPSDETEAGPQPHGEPAVFILDSQGRLIFSQIQSGPKGAASPNEMLLMLLYMAQHNGNYW</sequence>
<dbReference type="InParanoid" id="A0A2S8SR99"/>
<dbReference type="Proteomes" id="UP000237684">
    <property type="component" value="Unassembled WGS sequence"/>
</dbReference>
<accession>A0A2S8SR99</accession>
<dbReference type="GO" id="GO:0008379">
    <property type="term" value="F:thioredoxin peroxidase activity"/>
    <property type="evidence" value="ECO:0007669"/>
    <property type="project" value="TreeGrafter"/>
</dbReference>
<evidence type="ECO:0000313" key="13">
    <source>
        <dbReference type="EMBL" id="PQV63320.1"/>
    </source>
</evidence>
<dbReference type="PANTHER" id="PTHR42801:SF7">
    <property type="entry name" value="SLL1159 PROTEIN"/>
    <property type="match status" value="1"/>
</dbReference>
<evidence type="ECO:0000256" key="2">
    <source>
        <dbReference type="ARBA" id="ARBA00013017"/>
    </source>
</evidence>
<evidence type="ECO:0000256" key="10">
    <source>
        <dbReference type="ARBA" id="ARBA00042639"/>
    </source>
</evidence>
<dbReference type="InterPro" id="IPR000866">
    <property type="entry name" value="AhpC/TSA"/>
</dbReference>
<proteinExistence type="inferred from homology"/>
<comment type="function">
    <text evidence="1">Thiol-specific peroxidase that catalyzes the reduction of hydrogen peroxide and organic hydroperoxides to water and alcohols, respectively. Plays a role in cell protection against oxidative stress by detoxifying peroxides and as sensor of hydrogen peroxide-mediated signaling events.</text>
</comment>
<protein>
    <recommendedName>
        <fullName evidence="2">thioredoxin-dependent peroxiredoxin</fullName>
        <ecNumber evidence="2">1.11.1.24</ecNumber>
    </recommendedName>
    <alternativeName>
        <fullName evidence="8">Thioredoxin peroxidase</fullName>
    </alternativeName>
    <alternativeName>
        <fullName evidence="10">Thioredoxin-dependent peroxiredoxin Bcp</fullName>
    </alternativeName>
</protein>
<comment type="caution">
    <text evidence="13">The sequence shown here is derived from an EMBL/GenBank/DDBJ whole genome shotgun (WGS) entry which is preliminary data.</text>
</comment>
<evidence type="ECO:0000256" key="9">
    <source>
        <dbReference type="ARBA" id="ARBA00038489"/>
    </source>
</evidence>
<evidence type="ECO:0000256" key="8">
    <source>
        <dbReference type="ARBA" id="ARBA00032824"/>
    </source>
</evidence>
<evidence type="ECO:0000313" key="14">
    <source>
        <dbReference type="Proteomes" id="UP000237684"/>
    </source>
</evidence>
<keyword evidence="7" id="KW-0676">Redox-active center</keyword>
<keyword evidence="4" id="KW-0049">Antioxidant</keyword>
<dbReference type="SUPFAM" id="SSF52833">
    <property type="entry name" value="Thioredoxin-like"/>
    <property type="match status" value="1"/>
</dbReference>
<dbReference type="PROSITE" id="PS51352">
    <property type="entry name" value="THIOREDOXIN_2"/>
    <property type="match status" value="1"/>
</dbReference>
<reference evidence="13 14" key="1">
    <citation type="journal article" date="2018" name="Syst. Appl. Microbiol.">
        <title>Abditibacterium utsteinense sp. nov., the first cultivated member of candidate phylum FBP, isolated from ice-free Antarctic soil samples.</title>
        <authorList>
            <person name="Tahon G."/>
            <person name="Tytgat B."/>
            <person name="Lebbe L."/>
            <person name="Carlier A."/>
            <person name="Willems A."/>
        </authorList>
    </citation>
    <scope>NUCLEOTIDE SEQUENCE [LARGE SCALE GENOMIC DNA]</scope>
    <source>
        <strain evidence="13 14">LMG 29911</strain>
    </source>
</reference>
<name>A0A2S8SR99_9BACT</name>
<dbReference type="Pfam" id="PF00578">
    <property type="entry name" value="AhpC-TSA"/>
    <property type="match status" value="1"/>
</dbReference>
<dbReference type="Gene3D" id="3.40.30.10">
    <property type="entry name" value="Glutaredoxin"/>
    <property type="match status" value="1"/>
</dbReference>
<keyword evidence="5" id="KW-0560">Oxidoreductase</keyword>
<keyword evidence="3" id="KW-0575">Peroxidase</keyword>
<evidence type="ECO:0000256" key="7">
    <source>
        <dbReference type="ARBA" id="ARBA00023284"/>
    </source>
</evidence>
<evidence type="ECO:0000256" key="6">
    <source>
        <dbReference type="ARBA" id="ARBA00023157"/>
    </source>
</evidence>
<dbReference type="GO" id="GO:0034599">
    <property type="term" value="P:cellular response to oxidative stress"/>
    <property type="evidence" value="ECO:0007669"/>
    <property type="project" value="TreeGrafter"/>
</dbReference>